<organism evidence="2 3">
    <name type="scientific">Usitatibacter rugosus</name>
    <dbReference type="NCBI Taxonomy" id="2732067"/>
    <lineage>
        <taxon>Bacteria</taxon>
        <taxon>Pseudomonadati</taxon>
        <taxon>Pseudomonadota</taxon>
        <taxon>Betaproteobacteria</taxon>
        <taxon>Nitrosomonadales</taxon>
        <taxon>Usitatibacteraceae</taxon>
        <taxon>Usitatibacter</taxon>
    </lineage>
</organism>
<feature type="region of interest" description="Disordered" evidence="1">
    <location>
        <begin position="76"/>
        <end position="269"/>
    </location>
</feature>
<dbReference type="EMBL" id="CP053069">
    <property type="protein sequence ID" value="QJR09912.1"/>
    <property type="molecule type" value="Genomic_DNA"/>
</dbReference>
<protein>
    <submittedName>
        <fullName evidence="2">Uncharacterized protein</fullName>
    </submittedName>
</protein>
<feature type="compositionally biased region" description="Basic and acidic residues" evidence="1">
    <location>
        <begin position="220"/>
        <end position="235"/>
    </location>
</feature>
<proteinExistence type="predicted"/>
<dbReference type="AlphaFoldDB" id="A0A6M4GS31"/>
<feature type="compositionally biased region" description="Pro residues" evidence="1">
    <location>
        <begin position="177"/>
        <end position="188"/>
    </location>
</feature>
<evidence type="ECO:0000313" key="3">
    <source>
        <dbReference type="Proteomes" id="UP000501534"/>
    </source>
</evidence>
<dbReference type="KEGG" id="uru:DSM104443_00963"/>
<sequence>MADPRDDALRQRYRELATEEPSAALDDAIRAAARRAVSSGPGKVRKPGVARWAVPASVAAVLFLSFSVVMRLEKEAPPIAEPTPSSIVASKESAPSLAFAPKEAPASSSATAPVETAKEQALSRDKLREQPRMAAPPALQKEKKDAVVVETKPAEVLADSLATAKPEPARPAASVAPPSPAPASPPPAVASVPATESARAAGTTANSAPQAAMVPAPARVQEEQRSALSGRRDEAAGALGATQQPRAKAESYAEKRVAEDVAAPWPDTPEKKLERIEALRKANRDKEADDAIARFRREHPDYRIPDATWERIRPR</sequence>
<evidence type="ECO:0000313" key="2">
    <source>
        <dbReference type="EMBL" id="QJR09912.1"/>
    </source>
</evidence>
<keyword evidence="3" id="KW-1185">Reference proteome</keyword>
<reference evidence="2 3" key="1">
    <citation type="submission" date="2020-04" db="EMBL/GenBank/DDBJ databases">
        <title>Usitatibacter rugosus gen. nov., sp. nov. and Usitatibacter palustris sp. nov., novel members of Usitatibacteraceae fam. nov. within the order Nitrosomonadales isolated from soil.</title>
        <authorList>
            <person name="Huber K.J."/>
            <person name="Neumann-Schaal M."/>
            <person name="Geppert A."/>
            <person name="Luckner M."/>
            <person name="Wanner G."/>
            <person name="Overmann J."/>
        </authorList>
    </citation>
    <scope>NUCLEOTIDE SEQUENCE [LARGE SCALE GENOMIC DNA]</scope>
    <source>
        <strain evidence="2 3">0125_3</strain>
    </source>
</reference>
<dbReference type="Proteomes" id="UP000501534">
    <property type="component" value="Chromosome"/>
</dbReference>
<evidence type="ECO:0000256" key="1">
    <source>
        <dbReference type="SAM" id="MobiDB-lite"/>
    </source>
</evidence>
<gene>
    <name evidence="2" type="ORF">DSM104443_00963</name>
</gene>
<feature type="compositionally biased region" description="Basic and acidic residues" evidence="1">
    <location>
        <begin position="247"/>
        <end position="259"/>
    </location>
</feature>
<name>A0A6M4GS31_9PROT</name>
<feature type="compositionally biased region" description="Basic and acidic residues" evidence="1">
    <location>
        <begin position="116"/>
        <end position="131"/>
    </location>
</feature>
<accession>A0A6M4GS31</accession>
<dbReference type="RefSeq" id="WP_171090018.1">
    <property type="nucleotide sequence ID" value="NZ_CP053069.1"/>
</dbReference>